<gene>
    <name evidence="1" type="ordered locus">Desac_0758</name>
</gene>
<reference evidence="1 2" key="1">
    <citation type="journal article" date="2011" name="Stand. Genomic Sci.">
        <title>Complete genome sequence of the acetate-degrading sulfate reducer Desulfobacca acetoxidans type strain (ASRB2).</title>
        <authorList>
            <person name="Goker M."/>
            <person name="Teshima H."/>
            <person name="Lapidus A."/>
            <person name="Nolan M."/>
            <person name="Lucas S."/>
            <person name="Hammon N."/>
            <person name="Deshpande S."/>
            <person name="Cheng J.F."/>
            <person name="Tapia R."/>
            <person name="Han C."/>
            <person name="Goodwin L."/>
            <person name="Pitluck S."/>
            <person name="Huntemann M."/>
            <person name="Liolios K."/>
            <person name="Ivanova N."/>
            <person name="Pagani I."/>
            <person name="Mavromatis K."/>
            <person name="Ovchinikova G."/>
            <person name="Pati A."/>
            <person name="Chen A."/>
            <person name="Palaniappan K."/>
            <person name="Land M."/>
            <person name="Hauser L."/>
            <person name="Brambilla E.M."/>
            <person name="Rohde M."/>
            <person name="Spring S."/>
            <person name="Detter J.C."/>
            <person name="Woyke T."/>
            <person name="Bristow J."/>
            <person name="Eisen J.A."/>
            <person name="Markowitz V."/>
            <person name="Hugenholtz P."/>
            <person name="Kyrpides N.C."/>
            <person name="Klenk H.P."/>
        </authorList>
    </citation>
    <scope>NUCLEOTIDE SEQUENCE [LARGE SCALE GENOMIC DNA]</scope>
    <source>
        <strain evidence="2">ATCC 700848 / DSM 11109 / ASRB2</strain>
    </source>
</reference>
<protein>
    <submittedName>
        <fullName evidence="1">Uncharacterized protein</fullName>
    </submittedName>
</protein>
<accession>F2NF82</accession>
<organism evidence="1 2">
    <name type="scientific">Desulfobacca acetoxidans (strain ATCC 700848 / DSM 11109 / ASRB2)</name>
    <dbReference type="NCBI Taxonomy" id="880072"/>
    <lineage>
        <taxon>Bacteria</taxon>
        <taxon>Pseudomonadati</taxon>
        <taxon>Thermodesulfobacteriota</taxon>
        <taxon>Desulfobaccia</taxon>
        <taxon>Desulfobaccales</taxon>
        <taxon>Desulfobaccaceae</taxon>
        <taxon>Desulfobacca</taxon>
    </lineage>
</organism>
<dbReference type="HOGENOM" id="CLU_2478232_0_0_7"/>
<sequence>MQTVSSGQWAVSSKSIIVSSYHGSVFMLRCDHRNMPIYMIDRLRESPALSKFFKEAFDGILITDFSGADNAVLCTGRQTCSPISGVN</sequence>
<evidence type="ECO:0000313" key="1">
    <source>
        <dbReference type="EMBL" id="AEB08637.1"/>
    </source>
</evidence>
<dbReference type="EMBL" id="CP002629">
    <property type="protein sequence ID" value="AEB08637.1"/>
    <property type="molecule type" value="Genomic_DNA"/>
</dbReference>
<reference evidence="2" key="2">
    <citation type="submission" date="2011-03" db="EMBL/GenBank/DDBJ databases">
        <title>The complete genome of Desulfobacca acetoxidans DSM 11109.</title>
        <authorList>
            <consortium name="US DOE Joint Genome Institute (JGI-PGF)"/>
            <person name="Lucas S."/>
            <person name="Copeland A."/>
            <person name="Lapidus A."/>
            <person name="Bruce D."/>
            <person name="Goodwin L."/>
            <person name="Pitluck S."/>
            <person name="Peters L."/>
            <person name="Kyrpides N."/>
            <person name="Mavromatis K."/>
            <person name="Ivanova N."/>
            <person name="Ovchinnikova G."/>
            <person name="Teshima H."/>
            <person name="Detter J.C."/>
            <person name="Han C."/>
            <person name="Land M."/>
            <person name="Hauser L."/>
            <person name="Markowitz V."/>
            <person name="Cheng J.-F."/>
            <person name="Hugenholtz P."/>
            <person name="Woyke T."/>
            <person name="Wu D."/>
            <person name="Spring S."/>
            <person name="Schueler E."/>
            <person name="Brambilla E."/>
            <person name="Klenk H.-P."/>
            <person name="Eisen J.A."/>
        </authorList>
    </citation>
    <scope>NUCLEOTIDE SEQUENCE [LARGE SCALE GENOMIC DNA]</scope>
    <source>
        <strain evidence="2">ATCC 700848 / DSM 11109 / ASRB2</strain>
    </source>
</reference>
<dbReference type="AlphaFoldDB" id="F2NF82"/>
<dbReference type="Proteomes" id="UP000000483">
    <property type="component" value="Chromosome"/>
</dbReference>
<proteinExistence type="predicted"/>
<keyword evidence="2" id="KW-1185">Reference proteome</keyword>
<evidence type="ECO:0000313" key="2">
    <source>
        <dbReference type="Proteomes" id="UP000000483"/>
    </source>
</evidence>
<dbReference type="KEGG" id="dao:Desac_0758"/>
<dbReference type="eggNOG" id="COG3464">
    <property type="taxonomic scope" value="Bacteria"/>
</dbReference>
<name>F2NF82_DESAR</name>